<keyword evidence="2" id="KW-1185">Reference proteome</keyword>
<name>A0ABY7DK60_MYAAR</name>
<dbReference type="Proteomes" id="UP001164746">
    <property type="component" value="Chromosome 3"/>
</dbReference>
<evidence type="ECO:0000313" key="1">
    <source>
        <dbReference type="EMBL" id="WAQ97734.1"/>
    </source>
</evidence>
<accession>A0ABY7DK60</accession>
<dbReference type="EMBL" id="CP111014">
    <property type="protein sequence ID" value="WAQ97734.1"/>
    <property type="molecule type" value="Genomic_DNA"/>
</dbReference>
<sequence length="283" mass="30895">MSYTPHGTSQIVTGLVVIGNNITPAGITGDKEDQTMQSNQDIFQDGALISDIESHGRVVISHMVKHLVTSVKERLDREIFEETLGENGDGCYDGPVDSYPTKNDDIGNEAPTFKDGAAILALDASGQAVLRAMIQNLVQGVALSLKQMGSHLEEAATQATDTVALKADCNVITKESKLVQRSYGIPNVSNGVKTKVNAKDEDTPTSNSFVSHNQEANVEKYVPKVSEEISVFKSKEGENSVSINKKKSGLPVFKNIRRKQKRFRLRKWFSGKFSCCGSQKTED</sequence>
<organism evidence="1 2">
    <name type="scientific">Mya arenaria</name>
    <name type="common">Soft-shell clam</name>
    <dbReference type="NCBI Taxonomy" id="6604"/>
    <lineage>
        <taxon>Eukaryota</taxon>
        <taxon>Metazoa</taxon>
        <taxon>Spiralia</taxon>
        <taxon>Lophotrochozoa</taxon>
        <taxon>Mollusca</taxon>
        <taxon>Bivalvia</taxon>
        <taxon>Autobranchia</taxon>
        <taxon>Heteroconchia</taxon>
        <taxon>Euheterodonta</taxon>
        <taxon>Imparidentia</taxon>
        <taxon>Neoheterodontei</taxon>
        <taxon>Myida</taxon>
        <taxon>Myoidea</taxon>
        <taxon>Myidae</taxon>
        <taxon>Mya</taxon>
    </lineage>
</organism>
<reference evidence="1" key="1">
    <citation type="submission" date="2022-11" db="EMBL/GenBank/DDBJ databases">
        <title>Centuries of genome instability and evolution in soft-shell clam transmissible cancer (bioRxiv).</title>
        <authorList>
            <person name="Hart S.F.M."/>
            <person name="Yonemitsu M.A."/>
            <person name="Giersch R.M."/>
            <person name="Beal B.F."/>
            <person name="Arriagada G."/>
            <person name="Davis B.W."/>
            <person name="Ostrander E.A."/>
            <person name="Goff S.P."/>
            <person name="Metzger M.J."/>
        </authorList>
    </citation>
    <scope>NUCLEOTIDE SEQUENCE</scope>
    <source>
        <strain evidence="1">MELC-2E11</strain>
        <tissue evidence="1">Siphon/mantle</tissue>
    </source>
</reference>
<proteinExistence type="predicted"/>
<protein>
    <submittedName>
        <fullName evidence="1">Uncharacterized protein</fullName>
    </submittedName>
</protein>
<gene>
    <name evidence="1" type="ORF">MAR_022107</name>
</gene>
<evidence type="ECO:0000313" key="2">
    <source>
        <dbReference type="Proteomes" id="UP001164746"/>
    </source>
</evidence>